<evidence type="ECO:0000256" key="1">
    <source>
        <dbReference type="ARBA" id="ARBA00001946"/>
    </source>
</evidence>
<dbReference type="Proteomes" id="UP000675781">
    <property type="component" value="Unassembled WGS sequence"/>
</dbReference>
<comment type="cofactor">
    <cofactor evidence="1">
        <name>Mg(2+)</name>
        <dbReference type="ChEBI" id="CHEBI:18420"/>
    </cofactor>
</comment>
<evidence type="ECO:0000256" key="4">
    <source>
        <dbReference type="ARBA" id="ARBA00022519"/>
    </source>
</evidence>
<feature type="transmembrane region" description="Helical" evidence="10">
    <location>
        <begin position="157"/>
        <end position="177"/>
    </location>
</feature>
<feature type="transmembrane region" description="Helical" evidence="10">
    <location>
        <begin position="132"/>
        <end position="150"/>
    </location>
</feature>
<dbReference type="PANTHER" id="PTHR11048:SF28">
    <property type="entry name" value="4-HYDROXYBENZOATE POLYPRENYLTRANSFERASE, MITOCHONDRIAL"/>
    <property type="match status" value="1"/>
</dbReference>
<dbReference type="NCBIfam" id="NF041584">
    <property type="entry name" value="MqnP_SCO4491"/>
    <property type="match status" value="1"/>
</dbReference>
<dbReference type="CDD" id="cd13959">
    <property type="entry name" value="PT_UbiA_COQ2"/>
    <property type="match status" value="1"/>
</dbReference>
<feature type="transmembrane region" description="Helical" evidence="10">
    <location>
        <begin position="62"/>
        <end position="82"/>
    </location>
</feature>
<organism evidence="11 12">
    <name type="scientific">Actinospica durhamensis</name>
    <dbReference type="NCBI Taxonomy" id="1508375"/>
    <lineage>
        <taxon>Bacteria</taxon>
        <taxon>Bacillati</taxon>
        <taxon>Actinomycetota</taxon>
        <taxon>Actinomycetes</taxon>
        <taxon>Catenulisporales</taxon>
        <taxon>Actinospicaceae</taxon>
        <taxon>Actinospica</taxon>
    </lineage>
</organism>
<evidence type="ECO:0000256" key="7">
    <source>
        <dbReference type="ARBA" id="ARBA00022989"/>
    </source>
</evidence>
<accession>A0A941EN02</accession>
<gene>
    <name evidence="11" type="ORF">KDL01_02015</name>
</gene>
<feature type="transmembrane region" description="Helical" evidence="10">
    <location>
        <begin position="32"/>
        <end position="56"/>
    </location>
</feature>
<evidence type="ECO:0000256" key="8">
    <source>
        <dbReference type="ARBA" id="ARBA00023136"/>
    </source>
</evidence>
<reference evidence="11" key="1">
    <citation type="submission" date="2021-04" db="EMBL/GenBank/DDBJ databases">
        <title>Genome based classification of Actinospica acidithermotolerans sp. nov., an actinobacterium isolated from an Indonesian hot spring.</title>
        <authorList>
            <person name="Kusuma A.B."/>
            <person name="Putra K.E."/>
            <person name="Nafisah S."/>
            <person name="Loh J."/>
            <person name="Nouioui I."/>
            <person name="Goodfellow M."/>
        </authorList>
    </citation>
    <scope>NUCLEOTIDE SEQUENCE</scope>
    <source>
        <strain evidence="11">CSCA 57</strain>
    </source>
</reference>
<dbReference type="GO" id="GO:0005886">
    <property type="term" value="C:plasma membrane"/>
    <property type="evidence" value="ECO:0007669"/>
    <property type="project" value="TreeGrafter"/>
</dbReference>
<dbReference type="InterPro" id="IPR039653">
    <property type="entry name" value="Prenyltransferase"/>
</dbReference>
<dbReference type="FunFam" id="1.20.120.1780:FF:000001">
    <property type="entry name" value="4-hydroxybenzoate octaprenyltransferase"/>
    <property type="match status" value="1"/>
</dbReference>
<dbReference type="PANTHER" id="PTHR11048">
    <property type="entry name" value="PRENYLTRANSFERASES"/>
    <property type="match status" value="1"/>
</dbReference>
<keyword evidence="8 10" id="KW-0472">Membrane</keyword>
<keyword evidence="7 10" id="KW-1133">Transmembrane helix</keyword>
<keyword evidence="4" id="KW-0997">Cell inner membrane</keyword>
<comment type="subcellular location">
    <subcellularLocation>
        <location evidence="2">Membrane</location>
        <topology evidence="2">Multi-pass membrane protein</topology>
    </subcellularLocation>
</comment>
<dbReference type="InterPro" id="IPR000537">
    <property type="entry name" value="UbiA_prenyltransferase"/>
</dbReference>
<comment type="caution">
    <text evidence="11">The sequence shown here is derived from an EMBL/GenBank/DDBJ whole genome shotgun (WGS) entry which is preliminary data.</text>
</comment>
<sequence length="312" mass="33190">MEGVRAVTTVEDATGPAPAQGLGGKAKAFKNLVLLEHSVFALPFAYIAALTAMFSASRTVHWRQLVLVTIAMVGARSFAMAVNRIIDREFDARNPRTARRELVTGVLSVKAAWAGAITALAVFLAAAASLNWLVFWLCPLAVVPLVLYPYGKRFTNVPHALLALAQAIGPIGAWMAVSGAWSWSAVVLGLAVGIWIGGFDLIFALQDIETDREQGLGSVPAKWGVAVALTGARAAHVVTMALFIVFGALTHAGGFWWFGIVVVAAAFVYEHALLSPTDLSRLGRAFFTVNGFVGIALFCFALLDLLVRGLRG</sequence>
<evidence type="ECO:0000256" key="2">
    <source>
        <dbReference type="ARBA" id="ARBA00004141"/>
    </source>
</evidence>
<dbReference type="InterPro" id="IPR006371">
    <property type="entry name" value="Polyprenyltransferase_UbiA-li"/>
</dbReference>
<evidence type="ECO:0000256" key="9">
    <source>
        <dbReference type="ARBA" id="ARBA00034524"/>
    </source>
</evidence>
<dbReference type="FunFam" id="1.10.357.140:FF:000008">
    <property type="entry name" value="4-hydroxybenzoate octaprenyltransferase"/>
    <property type="match status" value="1"/>
</dbReference>
<keyword evidence="5 11" id="KW-0808">Transferase</keyword>
<evidence type="ECO:0000313" key="12">
    <source>
        <dbReference type="Proteomes" id="UP000675781"/>
    </source>
</evidence>
<keyword evidence="12" id="KW-1185">Reference proteome</keyword>
<dbReference type="GO" id="GO:0006744">
    <property type="term" value="P:ubiquinone biosynthetic process"/>
    <property type="evidence" value="ECO:0007669"/>
    <property type="project" value="TreeGrafter"/>
</dbReference>
<evidence type="ECO:0000256" key="10">
    <source>
        <dbReference type="SAM" id="Phobius"/>
    </source>
</evidence>
<dbReference type="EMBL" id="JAGSOG010000005">
    <property type="protein sequence ID" value="MBR7832014.1"/>
    <property type="molecule type" value="Genomic_DNA"/>
</dbReference>
<dbReference type="Gene3D" id="1.10.357.140">
    <property type="entry name" value="UbiA prenyltransferase"/>
    <property type="match status" value="1"/>
</dbReference>
<dbReference type="NCBIfam" id="NF009526">
    <property type="entry name" value="PRK12888.1"/>
    <property type="match status" value="1"/>
</dbReference>
<evidence type="ECO:0000256" key="3">
    <source>
        <dbReference type="ARBA" id="ARBA00005985"/>
    </source>
</evidence>
<dbReference type="InterPro" id="IPR044878">
    <property type="entry name" value="UbiA_sf"/>
</dbReference>
<proteinExistence type="inferred from homology"/>
<dbReference type="NCBIfam" id="TIGR01475">
    <property type="entry name" value="ubiA_other"/>
    <property type="match status" value="1"/>
</dbReference>
<evidence type="ECO:0000256" key="6">
    <source>
        <dbReference type="ARBA" id="ARBA00022692"/>
    </source>
</evidence>
<feature type="transmembrane region" description="Helical" evidence="10">
    <location>
        <begin position="286"/>
        <end position="307"/>
    </location>
</feature>
<protein>
    <recommendedName>
        <fullName evidence="9">4-hydroxybenzoate polyprenyltransferase</fullName>
        <ecNumber evidence="9">2.5.1.39</ecNumber>
    </recommendedName>
</protein>
<dbReference type="Gene3D" id="1.20.120.1780">
    <property type="entry name" value="UbiA prenyltransferase"/>
    <property type="match status" value="1"/>
</dbReference>
<feature type="transmembrane region" description="Helical" evidence="10">
    <location>
        <begin position="102"/>
        <end position="126"/>
    </location>
</feature>
<feature type="transmembrane region" description="Helical" evidence="10">
    <location>
        <begin position="183"/>
        <end position="205"/>
    </location>
</feature>
<dbReference type="EC" id="2.5.1.39" evidence="9"/>
<comment type="similarity">
    <text evidence="3">Belongs to the UbiA prenyltransferase family.</text>
</comment>
<dbReference type="GO" id="GO:0008412">
    <property type="term" value="F:4-hydroxybenzoate polyprenyltransferase activity"/>
    <property type="evidence" value="ECO:0007669"/>
    <property type="project" value="UniProtKB-EC"/>
</dbReference>
<keyword evidence="4" id="KW-1003">Cell membrane</keyword>
<evidence type="ECO:0000256" key="5">
    <source>
        <dbReference type="ARBA" id="ARBA00022679"/>
    </source>
</evidence>
<name>A0A941EN02_9ACTN</name>
<dbReference type="AlphaFoldDB" id="A0A941EN02"/>
<dbReference type="Pfam" id="PF01040">
    <property type="entry name" value="UbiA"/>
    <property type="match status" value="1"/>
</dbReference>
<keyword evidence="6 10" id="KW-0812">Transmembrane</keyword>
<evidence type="ECO:0000313" key="11">
    <source>
        <dbReference type="EMBL" id="MBR7832014.1"/>
    </source>
</evidence>